<evidence type="ECO:0000256" key="3">
    <source>
        <dbReference type="ARBA" id="ARBA00005035"/>
    </source>
</evidence>
<accession>A0AAE0VLU9</accession>
<dbReference type="EMBL" id="JAEAOA010001897">
    <property type="protein sequence ID" value="KAK3581475.1"/>
    <property type="molecule type" value="Genomic_DNA"/>
</dbReference>
<evidence type="ECO:0000256" key="9">
    <source>
        <dbReference type="ARBA" id="ARBA00022723"/>
    </source>
</evidence>
<dbReference type="InterPro" id="IPR039702">
    <property type="entry name" value="FPS1-like"/>
</dbReference>
<organism evidence="14 15">
    <name type="scientific">Potamilus streckersoni</name>
    <dbReference type="NCBI Taxonomy" id="2493646"/>
    <lineage>
        <taxon>Eukaryota</taxon>
        <taxon>Metazoa</taxon>
        <taxon>Spiralia</taxon>
        <taxon>Lophotrochozoa</taxon>
        <taxon>Mollusca</taxon>
        <taxon>Bivalvia</taxon>
        <taxon>Autobranchia</taxon>
        <taxon>Heteroconchia</taxon>
        <taxon>Palaeoheterodonta</taxon>
        <taxon>Unionida</taxon>
        <taxon>Unionoidea</taxon>
        <taxon>Unionidae</taxon>
        <taxon>Ambleminae</taxon>
        <taxon>Lampsilini</taxon>
        <taxon>Potamilus</taxon>
    </lineage>
</organism>
<dbReference type="Proteomes" id="UP001195483">
    <property type="component" value="Unassembled WGS sequence"/>
</dbReference>
<comment type="cofactor">
    <cofactor evidence="1">
        <name>Mg(2+)</name>
        <dbReference type="ChEBI" id="CHEBI:18420"/>
    </cofactor>
</comment>
<dbReference type="InterPro" id="IPR008949">
    <property type="entry name" value="Isoprenoid_synthase_dom_sf"/>
</dbReference>
<dbReference type="GO" id="GO:0046872">
    <property type="term" value="F:metal ion binding"/>
    <property type="evidence" value="ECO:0007669"/>
    <property type="project" value="UniProtKB-KW"/>
</dbReference>
<evidence type="ECO:0000256" key="2">
    <source>
        <dbReference type="ARBA" id="ARBA00004932"/>
    </source>
</evidence>
<comment type="pathway">
    <text evidence="3">Isoprenoid biosynthesis; farnesyl diphosphate biosynthesis; farnesyl diphosphate from geranyl diphosphate and isopentenyl diphosphate: step 1/1.</text>
</comment>
<dbReference type="InterPro" id="IPR033749">
    <property type="entry name" value="Polyprenyl_synt_CS"/>
</dbReference>
<reference evidence="14" key="1">
    <citation type="journal article" date="2021" name="Genome Biol. Evol.">
        <title>A High-Quality Reference Genome for a Parasitic Bivalve with Doubly Uniparental Inheritance (Bivalvia: Unionida).</title>
        <authorList>
            <person name="Smith C.H."/>
        </authorList>
    </citation>
    <scope>NUCLEOTIDE SEQUENCE</scope>
    <source>
        <strain evidence="14">CHS0354</strain>
    </source>
</reference>
<keyword evidence="7" id="KW-0444">Lipid biosynthesis</keyword>
<dbReference type="PANTHER" id="PTHR11525:SF0">
    <property type="entry name" value="FARNESYL PYROPHOSPHATE SYNTHASE"/>
    <property type="match status" value="1"/>
</dbReference>
<dbReference type="EC" id="2.5.1.10" evidence="5"/>
<dbReference type="CDD" id="cd00685">
    <property type="entry name" value="Trans_IPPS_HT"/>
    <property type="match status" value="1"/>
</dbReference>
<dbReference type="Pfam" id="PF00348">
    <property type="entry name" value="polyprenyl_synt"/>
    <property type="match status" value="1"/>
</dbReference>
<evidence type="ECO:0000256" key="7">
    <source>
        <dbReference type="ARBA" id="ARBA00022516"/>
    </source>
</evidence>
<evidence type="ECO:0000256" key="13">
    <source>
        <dbReference type="RuleBase" id="RU004466"/>
    </source>
</evidence>
<dbReference type="EC" id="2.5.1.1" evidence="6"/>
<evidence type="ECO:0000256" key="6">
    <source>
        <dbReference type="ARBA" id="ARBA00012833"/>
    </source>
</evidence>
<dbReference type="SUPFAM" id="SSF48576">
    <property type="entry name" value="Terpenoid synthases"/>
    <property type="match status" value="1"/>
</dbReference>
<dbReference type="PANTHER" id="PTHR11525">
    <property type="entry name" value="FARNESYL-PYROPHOSPHATE SYNTHETASE"/>
    <property type="match status" value="1"/>
</dbReference>
<dbReference type="AlphaFoldDB" id="A0AAE0VLU9"/>
<keyword evidence="10" id="KW-0460">Magnesium</keyword>
<evidence type="ECO:0000256" key="8">
    <source>
        <dbReference type="ARBA" id="ARBA00022679"/>
    </source>
</evidence>
<dbReference type="GO" id="GO:0004337">
    <property type="term" value="F:(2E,6E)-farnesyl diphosphate synthase activity"/>
    <property type="evidence" value="ECO:0007669"/>
    <property type="project" value="UniProtKB-EC"/>
</dbReference>
<gene>
    <name evidence="14" type="ORF">CHS0354_031806</name>
</gene>
<dbReference type="PROSITE" id="PS00723">
    <property type="entry name" value="POLYPRENYL_SYNTHASE_1"/>
    <property type="match status" value="1"/>
</dbReference>
<dbReference type="Gene3D" id="1.10.600.10">
    <property type="entry name" value="Farnesyl Diphosphate Synthase"/>
    <property type="match status" value="1"/>
</dbReference>
<dbReference type="InterPro" id="IPR000092">
    <property type="entry name" value="Polyprenyl_synt"/>
</dbReference>
<evidence type="ECO:0000256" key="11">
    <source>
        <dbReference type="ARBA" id="ARBA00023098"/>
    </source>
</evidence>
<comment type="pathway">
    <text evidence="2">Isoprenoid biosynthesis; geranyl diphosphate biosynthesis; geranyl diphosphate from dimethylallyl diphosphate and isopentenyl diphosphate: step 1/1.</text>
</comment>
<evidence type="ECO:0000313" key="14">
    <source>
        <dbReference type="EMBL" id="KAK3581475.1"/>
    </source>
</evidence>
<evidence type="ECO:0000256" key="10">
    <source>
        <dbReference type="ARBA" id="ARBA00022842"/>
    </source>
</evidence>
<comment type="caution">
    <text evidence="14">The sequence shown here is derived from an EMBL/GenBank/DDBJ whole genome shotgun (WGS) entry which is preliminary data.</text>
</comment>
<dbReference type="SFLD" id="SFLDG01017">
    <property type="entry name" value="Polyprenyl_Transferase_Like"/>
    <property type="match status" value="1"/>
</dbReference>
<evidence type="ECO:0000256" key="12">
    <source>
        <dbReference type="ARBA" id="ARBA00034546"/>
    </source>
</evidence>
<dbReference type="GO" id="GO:0045337">
    <property type="term" value="P:farnesyl diphosphate biosynthetic process"/>
    <property type="evidence" value="ECO:0007669"/>
    <property type="project" value="TreeGrafter"/>
</dbReference>
<keyword evidence="11" id="KW-0443">Lipid metabolism</keyword>
<keyword evidence="15" id="KW-1185">Reference proteome</keyword>
<keyword evidence="8 13" id="KW-0808">Transferase</keyword>
<evidence type="ECO:0000313" key="15">
    <source>
        <dbReference type="Proteomes" id="UP001195483"/>
    </source>
</evidence>
<dbReference type="FunFam" id="1.10.600.10:FF:000006">
    <property type="entry name" value="Farnesyl pyrophosphate synthase"/>
    <property type="match status" value="1"/>
</dbReference>
<reference evidence="14" key="2">
    <citation type="journal article" date="2021" name="Genome Biol. Evol.">
        <title>Developing a high-quality reference genome for a parasitic bivalve with doubly uniparental inheritance (Bivalvia: Unionida).</title>
        <authorList>
            <person name="Smith C.H."/>
        </authorList>
    </citation>
    <scope>NUCLEOTIDE SEQUENCE</scope>
    <source>
        <strain evidence="14">CHS0354</strain>
        <tissue evidence="14">Mantle</tissue>
    </source>
</reference>
<evidence type="ECO:0000256" key="1">
    <source>
        <dbReference type="ARBA" id="ARBA00001946"/>
    </source>
</evidence>
<dbReference type="GO" id="GO:0004161">
    <property type="term" value="F:dimethylallyltranstransferase activity"/>
    <property type="evidence" value="ECO:0007669"/>
    <property type="project" value="UniProtKB-EC"/>
</dbReference>
<dbReference type="SFLD" id="SFLDS00005">
    <property type="entry name" value="Isoprenoid_Synthase_Type_I"/>
    <property type="match status" value="1"/>
</dbReference>
<comment type="similarity">
    <text evidence="4 13">Belongs to the FPP/GGPP synthase family.</text>
</comment>
<dbReference type="PROSITE" id="PS00444">
    <property type="entry name" value="POLYPRENYL_SYNTHASE_2"/>
    <property type="match status" value="1"/>
</dbReference>
<name>A0AAE0VLU9_9BIVA</name>
<proteinExistence type="inferred from homology"/>
<keyword evidence="9" id="KW-0479">Metal-binding</keyword>
<dbReference type="GO" id="GO:0005737">
    <property type="term" value="C:cytoplasm"/>
    <property type="evidence" value="ECO:0007669"/>
    <property type="project" value="TreeGrafter"/>
</dbReference>
<evidence type="ECO:0000256" key="5">
    <source>
        <dbReference type="ARBA" id="ARBA00012439"/>
    </source>
</evidence>
<evidence type="ECO:0000256" key="4">
    <source>
        <dbReference type="ARBA" id="ARBA00006706"/>
    </source>
</evidence>
<sequence>MSQELELFDAVFPELVTFLTEKGLKDPEIADASKWFKEVIEYNVSYGKKNRGISVITSYILLVPNSSDEELHIARVLGWCIEWLQAFFLVADDIMDASSMRRGRPCWYKRKNVNNIAINDSFYMEACIYQILKHYCKGKPYYVDMMELFHETTMQTVHGQCLDLITAPTDGSVDFSLFTVERYDAIVKWKTAFYSFYLPVAVAFYMAGITDEKSHSHAKVILLKMGHFFQVQDDYLDCYGDPQVIGKVGTDIEDNKCSWLVVTALGRVNEEQRQILKENYGRQDSDKVAQIKLLYKDLEMERLYREYEDSSYYQLLTLIDQLNGSLNKDIFINFAKKIYKRNR</sequence>
<protein>
    <recommendedName>
        <fullName evidence="12">Farnesyl pyrophosphate synthase</fullName>
        <ecNumber evidence="6">2.5.1.1</ecNumber>
        <ecNumber evidence="5">2.5.1.10</ecNumber>
    </recommendedName>
</protein>
<reference evidence="14" key="3">
    <citation type="submission" date="2023-05" db="EMBL/GenBank/DDBJ databases">
        <authorList>
            <person name="Smith C.H."/>
        </authorList>
    </citation>
    <scope>NUCLEOTIDE SEQUENCE</scope>
    <source>
        <strain evidence="14">CHS0354</strain>
        <tissue evidence="14">Mantle</tissue>
    </source>
</reference>